<evidence type="ECO:0000313" key="4">
    <source>
        <dbReference type="EMBL" id="GAA4066948.1"/>
    </source>
</evidence>
<dbReference type="InterPro" id="IPR020583">
    <property type="entry name" value="Inositol_monoP_metal-BS"/>
</dbReference>
<keyword evidence="2" id="KW-0378">Hydrolase</keyword>
<keyword evidence="1" id="KW-0479">Metal-binding</keyword>
<dbReference type="PANTHER" id="PTHR20854">
    <property type="entry name" value="INOSITOL MONOPHOSPHATASE"/>
    <property type="match status" value="1"/>
</dbReference>
<dbReference type="Proteomes" id="UP001501734">
    <property type="component" value="Unassembled WGS sequence"/>
</dbReference>
<comment type="caution">
    <text evidence="4">The sequence shown here is derived from an EMBL/GenBank/DDBJ whole genome shotgun (WGS) entry which is preliminary data.</text>
</comment>
<dbReference type="PROSITE" id="PS00629">
    <property type="entry name" value="IMP_1"/>
    <property type="match status" value="1"/>
</dbReference>
<reference evidence="5" key="1">
    <citation type="journal article" date="2019" name="Int. J. Syst. Evol. Microbiol.">
        <title>The Global Catalogue of Microorganisms (GCM) 10K type strain sequencing project: providing services to taxonomists for standard genome sequencing and annotation.</title>
        <authorList>
            <consortium name="The Broad Institute Genomics Platform"/>
            <consortium name="The Broad Institute Genome Sequencing Center for Infectious Disease"/>
            <person name="Wu L."/>
            <person name="Ma J."/>
        </authorList>
    </citation>
    <scope>NUCLEOTIDE SEQUENCE [LARGE SCALE GENOMIC DNA]</scope>
    <source>
        <strain evidence="5">JCM 17250</strain>
    </source>
</reference>
<name>A0ABP7VJ09_9BACI</name>
<evidence type="ECO:0000256" key="3">
    <source>
        <dbReference type="ARBA" id="ARBA00022842"/>
    </source>
</evidence>
<dbReference type="Pfam" id="PF00459">
    <property type="entry name" value="Inositol_P"/>
    <property type="match status" value="1"/>
</dbReference>
<evidence type="ECO:0000313" key="5">
    <source>
        <dbReference type="Proteomes" id="UP001501734"/>
    </source>
</evidence>
<dbReference type="Gene3D" id="3.30.540.10">
    <property type="entry name" value="Fructose-1,6-Bisphosphatase, subunit A, domain 1"/>
    <property type="match status" value="1"/>
</dbReference>
<dbReference type="InterPro" id="IPR000760">
    <property type="entry name" value="Inositol_monophosphatase-like"/>
</dbReference>
<evidence type="ECO:0000256" key="2">
    <source>
        <dbReference type="ARBA" id="ARBA00022801"/>
    </source>
</evidence>
<dbReference type="SUPFAM" id="SSF56655">
    <property type="entry name" value="Carbohydrate phosphatase"/>
    <property type="match status" value="1"/>
</dbReference>
<protein>
    <submittedName>
        <fullName evidence="4">Inositol-1-monophosphatase</fullName>
    </submittedName>
</protein>
<sequence>MTQFNKETVYQNARKWVEEAGEIIRTEIDQPRKIDTKMNPNDLVTEMDRKIEEFFADKIRQTYPSDLILSEEGFGDQVNELKGTVWIIDPIDGTMNFVHQKRTFAISLAVFHEGVGEIGFVYDVMADILYHAKRGEGTYKNEQKLVPIAKEKNLSEAILLLNPLWCAPNDRADHEKVAELVKTVRGARSYGSAALEFAYLAEGITDVYVSFHLQPWDYAAGVILYHEVGGQTVKATGEDLTFLKQEPTVAGHPDLIAEVIQNYISLK</sequence>
<keyword evidence="5" id="KW-1185">Reference proteome</keyword>
<dbReference type="Gene3D" id="3.40.190.80">
    <property type="match status" value="1"/>
</dbReference>
<organism evidence="4 5">
    <name type="scientific">Amphibacillus indicireducens</name>
    <dbReference type="NCBI Taxonomy" id="1076330"/>
    <lineage>
        <taxon>Bacteria</taxon>
        <taxon>Bacillati</taxon>
        <taxon>Bacillota</taxon>
        <taxon>Bacilli</taxon>
        <taxon>Bacillales</taxon>
        <taxon>Bacillaceae</taxon>
        <taxon>Amphibacillus</taxon>
    </lineage>
</organism>
<proteinExistence type="predicted"/>
<keyword evidence="3" id="KW-0460">Magnesium</keyword>
<gene>
    <name evidence="4" type="primary">suhB</name>
    <name evidence="4" type="ORF">GCM10022410_11580</name>
</gene>
<dbReference type="EMBL" id="BAABDL010000060">
    <property type="protein sequence ID" value="GAA4066948.1"/>
    <property type="molecule type" value="Genomic_DNA"/>
</dbReference>
<dbReference type="PANTHER" id="PTHR20854:SF4">
    <property type="entry name" value="INOSITOL-1-MONOPHOSPHATASE-RELATED"/>
    <property type="match status" value="1"/>
</dbReference>
<dbReference type="CDD" id="cd01637">
    <property type="entry name" value="IMPase_like"/>
    <property type="match status" value="1"/>
</dbReference>
<dbReference type="PRINTS" id="PR00377">
    <property type="entry name" value="IMPHPHTASES"/>
</dbReference>
<accession>A0ABP7VJ09</accession>
<evidence type="ECO:0000256" key="1">
    <source>
        <dbReference type="ARBA" id="ARBA00022723"/>
    </source>
</evidence>
<dbReference type="RefSeq" id="WP_425549058.1">
    <property type="nucleotide sequence ID" value="NZ_BAABDL010000060.1"/>
</dbReference>